<feature type="compositionally biased region" description="Basic and acidic residues" evidence="1">
    <location>
        <begin position="11"/>
        <end position="22"/>
    </location>
</feature>
<reference evidence="2" key="1">
    <citation type="submission" date="2023-10" db="EMBL/GenBank/DDBJ databases">
        <authorList>
            <person name="Chen Y."/>
            <person name="Shah S."/>
            <person name="Dougan E. K."/>
            <person name="Thang M."/>
            <person name="Chan C."/>
        </authorList>
    </citation>
    <scope>NUCLEOTIDE SEQUENCE [LARGE SCALE GENOMIC DNA]</scope>
</reference>
<protein>
    <submittedName>
        <fullName evidence="2">Uncharacterized protein</fullName>
    </submittedName>
</protein>
<gene>
    <name evidence="2" type="ORF">PCOR1329_LOCUS35176</name>
</gene>
<feature type="region of interest" description="Disordered" evidence="1">
    <location>
        <begin position="1"/>
        <end position="93"/>
    </location>
</feature>
<keyword evidence="3" id="KW-1185">Reference proteome</keyword>
<feature type="compositionally biased region" description="Polar residues" evidence="1">
    <location>
        <begin position="44"/>
        <end position="54"/>
    </location>
</feature>
<feature type="compositionally biased region" description="Basic and acidic residues" evidence="1">
    <location>
        <begin position="29"/>
        <end position="43"/>
    </location>
</feature>
<sequence length="127" mass="14335">MDAGAIEDQQPPDRKLQYKRFQDNQFQDGKLEGNPDPGHEIQRQTEGGQFQDNTLYDHHLHRSDQWTPRPRSSRSAFKLSGPNSRTSMPISRRRVGTLVAAPGSDADGMLRASFQRFASGRELGRAL</sequence>
<evidence type="ECO:0000313" key="3">
    <source>
        <dbReference type="Proteomes" id="UP001189429"/>
    </source>
</evidence>
<dbReference type="EMBL" id="CAUYUJ010014300">
    <property type="protein sequence ID" value="CAK0839515.1"/>
    <property type="molecule type" value="Genomic_DNA"/>
</dbReference>
<accession>A0ABN9T3E9</accession>
<proteinExistence type="predicted"/>
<feature type="compositionally biased region" description="Basic and acidic residues" evidence="1">
    <location>
        <begin position="55"/>
        <end position="64"/>
    </location>
</feature>
<evidence type="ECO:0000313" key="2">
    <source>
        <dbReference type="EMBL" id="CAK0839515.1"/>
    </source>
</evidence>
<name>A0ABN9T3E9_9DINO</name>
<evidence type="ECO:0000256" key="1">
    <source>
        <dbReference type="SAM" id="MobiDB-lite"/>
    </source>
</evidence>
<dbReference type="Proteomes" id="UP001189429">
    <property type="component" value="Unassembled WGS sequence"/>
</dbReference>
<organism evidence="2 3">
    <name type="scientific">Prorocentrum cordatum</name>
    <dbReference type="NCBI Taxonomy" id="2364126"/>
    <lineage>
        <taxon>Eukaryota</taxon>
        <taxon>Sar</taxon>
        <taxon>Alveolata</taxon>
        <taxon>Dinophyceae</taxon>
        <taxon>Prorocentrales</taxon>
        <taxon>Prorocentraceae</taxon>
        <taxon>Prorocentrum</taxon>
    </lineage>
</organism>
<comment type="caution">
    <text evidence="2">The sequence shown here is derived from an EMBL/GenBank/DDBJ whole genome shotgun (WGS) entry which is preliminary data.</text>
</comment>